<evidence type="ECO:0000313" key="3">
    <source>
        <dbReference type="EMBL" id="KMP05865.1"/>
    </source>
</evidence>
<organism evidence="3 4">
    <name type="scientific">Coccidioides immitis RMSCC 2394</name>
    <dbReference type="NCBI Taxonomy" id="404692"/>
    <lineage>
        <taxon>Eukaryota</taxon>
        <taxon>Fungi</taxon>
        <taxon>Dikarya</taxon>
        <taxon>Ascomycota</taxon>
        <taxon>Pezizomycotina</taxon>
        <taxon>Eurotiomycetes</taxon>
        <taxon>Eurotiomycetidae</taxon>
        <taxon>Onygenales</taxon>
        <taxon>Onygenaceae</taxon>
        <taxon>Coccidioides</taxon>
    </lineage>
</organism>
<dbReference type="EMBL" id="DS028096">
    <property type="protein sequence ID" value="KMP05865.1"/>
    <property type="molecule type" value="Genomic_DNA"/>
</dbReference>
<dbReference type="PANTHER" id="PTHR38110">
    <property type="entry name" value="CHROMOSOME 23, WHOLE GENOME SHOTGUN SEQUENCE"/>
    <property type="match status" value="1"/>
</dbReference>
<sequence length="342" mass="38206">MAQKMALGPARSFGEAIAVQPLSSHTYAANLRKEWCIGTVPNGGYVASAFFNVARTHMRQTHPTMHNGRADPITMHLTFLRRTETGPATFSVTDTKLGARTSTLHITLSQNDRNGGVREEVAGYITVSNFDTEDGPSMVTGFNLAPAPAPGGDGSTPVDLARLVRDGKDGTWSRFEVPFTSLRTASRQIEIYTPRELEKVRRGFVEQWVRFKPYGQVSRWTDETLGFLVDMFPMMLETFDTKPWKGAGQREEKDELRKYWYPTVLLNVEFKKRLPKEGVEWLYSRVHTKMLENGRMDLDIVVLDQAGDIVALSNHVALVVGAERNTSERGSNGNGNAKPNKL</sequence>
<dbReference type="Proteomes" id="UP000054565">
    <property type="component" value="Unassembled WGS sequence"/>
</dbReference>
<dbReference type="STRING" id="404692.A0A0J6YDV8"/>
<dbReference type="Pfam" id="PF20789">
    <property type="entry name" value="4HBT_3C"/>
    <property type="match status" value="1"/>
</dbReference>
<dbReference type="AlphaFoldDB" id="A0A0J6YDV8"/>
<proteinExistence type="predicted"/>
<dbReference type="Gene3D" id="2.40.160.210">
    <property type="entry name" value="Acyl-CoA thioesterase, double hotdog domain"/>
    <property type="match status" value="1"/>
</dbReference>
<dbReference type="Pfam" id="PF13622">
    <property type="entry name" value="4HBT_3"/>
    <property type="match status" value="1"/>
</dbReference>
<gene>
    <name evidence="3" type="ORF">CIRG_05546</name>
</gene>
<reference evidence="4" key="1">
    <citation type="journal article" date="2010" name="Genome Res.">
        <title>Population genomic sequencing of Coccidioides fungi reveals recent hybridization and transposon control.</title>
        <authorList>
            <person name="Neafsey D.E."/>
            <person name="Barker B.M."/>
            <person name="Sharpton T.J."/>
            <person name="Stajich J.E."/>
            <person name="Park D.J."/>
            <person name="Whiston E."/>
            <person name="Hung C.-Y."/>
            <person name="McMahan C."/>
            <person name="White J."/>
            <person name="Sykes S."/>
            <person name="Heiman D."/>
            <person name="Young S."/>
            <person name="Zeng Q."/>
            <person name="Abouelleil A."/>
            <person name="Aftuck L."/>
            <person name="Bessette D."/>
            <person name="Brown A."/>
            <person name="FitzGerald M."/>
            <person name="Lui A."/>
            <person name="Macdonald J.P."/>
            <person name="Priest M."/>
            <person name="Orbach M.J."/>
            <person name="Galgiani J.N."/>
            <person name="Kirkland T.N."/>
            <person name="Cole G.T."/>
            <person name="Birren B.W."/>
            <person name="Henn M.R."/>
            <person name="Taylor J.W."/>
            <person name="Rounsley S.D."/>
        </authorList>
    </citation>
    <scope>NUCLEOTIDE SEQUENCE [LARGE SCALE GENOMIC DNA]</scope>
    <source>
        <strain evidence="4">RMSCC 2394</strain>
    </source>
</reference>
<dbReference type="OrthoDB" id="2532955at2759"/>
<dbReference type="InterPro" id="IPR049450">
    <property type="entry name" value="ACOT8-like_C"/>
</dbReference>
<feature type="domain" description="Acyl-CoA thioesterase-like C-terminal" evidence="2">
    <location>
        <begin position="183"/>
        <end position="319"/>
    </location>
</feature>
<dbReference type="InterPro" id="IPR029069">
    <property type="entry name" value="HotDog_dom_sf"/>
</dbReference>
<dbReference type="PANTHER" id="PTHR38110:SF3">
    <property type="entry name" value="THIOESTERASE-LIKE SUPERFAMILY-DOMAIN-CONTAINING PROTEIN"/>
    <property type="match status" value="1"/>
</dbReference>
<dbReference type="InterPro" id="IPR052389">
    <property type="entry name" value="Sec_Metab_Biosynth-Assoc"/>
</dbReference>
<dbReference type="InterPro" id="IPR049449">
    <property type="entry name" value="TesB_ACOT8-like_N"/>
</dbReference>
<feature type="domain" description="Acyl-CoA thioesterase-like N-terminal HotDog" evidence="1">
    <location>
        <begin position="32"/>
        <end position="126"/>
    </location>
</feature>
<evidence type="ECO:0000313" key="4">
    <source>
        <dbReference type="Proteomes" id="UP000054565"/>
    </source>
</evidence>
<name>A0A0J6YDV8_COCIT</name>
<dbReference type="SUPFAM" id="SSF54637">
    <property type="entry name" value="Thioesterase/thiol ester dehydrase-isomerase"/>
    <property type="match status" value="2"/>
</dbReference>
<evidence type="ECO:0000259" key="1">
    <source>
        <dbReference type="Pfam" id="PF13622"/>
    </source>
</evidence>
<evidence type="ECO:0000259" key="2">
    <source>
        <dbReference type="Pfam" id="PF20789"/>
    </source>
</evidence>
<evidence type="ECO:0008006" key="5">
    <source>
        <dbReference type="Google" id="ProtNLM"/>
    </source>
</evidence>
<accession>A0A0J6YDV8</accession>
<protein>
    <recommendedName>
        <fullName evidence="5">Thioesterase family protein</fullName>
    </recommendedName>
</protein>
<dbReference type="InterPro" id="IPR042171">
    <property type="entry name" value="Acyl-CoA_hotdog"/>
</dbReference>